<dbReference type="Gene3D" id="1.20.5.170">
    <property type="match status" value="1"/>
</dbReference>
<evidence type="ECO:0000313" key="9">
    <source>
        <dbReference type="EMBL" id="KAH7567169.1"/>
    </source>
</evidence>
<feature type="domain" description="BZIP" evidence="8">
    <location>
        <begin position="396"/>
        <end position="459"/>
    </location>
</feature>
<feature type="compositionally biased region" description="Low complexity" evidence="7">
    <location>
        <begin position="539"/>
        <end position="556"/>
    </location>
</feature>
<evidence type="ECO:0000256" key="2">
    <source>
        <dbReference type="ARBA" id="ARBA00023015"/>
    </source>
</evidence>
<sequence>MQKLKLQSSSITETRRNLDVPIYGGGATSQMGAPVYNNFSPESNRRPGIPPSHPNNHPALPYSQMMMSSRNSNLNSKPRPSQYRSLSQPSVFDLLPPISPTNPLTHNRESPLSSVVVADRNLSNVSVEERAGNSHGLSVPSPVNIVNASMVGENLPPRKGHRRSISDTPLGFSAMIQSSPQLMPIRSRGVLDVPIPGRETSVSQKPIQLVKRESEWNDKDGKDNVEGMGERKLEGEFLDDLLSVYMNLDSIDTLNSSGTEDKDLDSRASGMKTNVGESSDNEVESGMNRNSMGLQGTSSNVSSERREGVKRSACGDIGPAARHYRSLSMDSYMGSFNFDDDTARLPLQTRVDQLSPGSPIDDKLAKLSFELNGEFSEAELTKILANDNLGEIALSDPKRVKRILANRESAARSKERKMRYMTELEQKVQALQTEADTLTSQIAFLQRDSAGLATENNELKFRLEAMEQHNHLKNALNDALLAEIARMKRPAGETSGEAHLASCTPQQLPINNQMLQRQRPRLNELNLYQLQQWYQRYQQLQQQHPQPNQVQPQPQNGEAAAPESK</sequence>
<feature type="coiled-coil region" evidence="6">
    <location>
        <begin position="414"/>
        <end position="448"/>
    </location>
</feature>
<dbReference type="SMART" id="SM00338">
    <property type="entry name" value="BRLZ"/>
    <property type="match status" value="1"/>
</dbReference>
<dbReference type="InterPro" id="IPR004827">
    <property type="entry name" value="bZIP"/>
</dbReference>
<comment type="caution">
    <text evidence="9">The sequence shown here is derived from an EMBL/GenBank/DDBJ whole genome shotgun (WGS) entry which is preliminary data.</text>
</comment>
<feature type="region of interest" description="Disordered" evidence="7">
    <location>
        <begin position="38"/>
        <end position="63"/>
    </location>
</feature>
<dbReference type="InterPro" id="IPR046347">
    <property type="entry name" value="bZIP_sf"/>
</dbReference>
<dbReference type="PROSITE" id="PS50217">
    <property type="entry name" value="BZIP"/>
    <property type="match status" value="1"/>
</dbReference>
<evidence type="ECO:0000256" key="6">
    <source>
        <dbReference type="SAM" id="Coils"/>
    </source>
</evidence>
<name>A0ABQ8HS15_9ROSI</name>
<feature type="compositionally biased region" description="Polar residues" evidence="7">
    <location>
        <begin position="287"/>
        <end position="302"/>
    </location>
</feature>
<dbReference type="EMBL" id="JAFEMO010000007">
    <property type="protein sequence ID" value="KAH7567169.1"/>
    <property type="molecule type" value="Genomic_DNA"/>
</dbReference>
<keyword evidence="2" id="KW-0805">Transcription regulation</keyword>
<keyword evidence="10" id="KW-1185">Reference proteome</keyword>
<evidence type="ECO:0000256" key="7">
    <source>
        <dbReference type="SAM" id="MobiDB-lite"/>
    </source>
</evidence>
<keyword evidence="6" id="KW-0175">Coiled coil</keyword>
<dbReference type="PANTHER" id="PTHR13690:SF105">
    <property type="entry name" value="TRANSCRIPTION FACTOR POSF21-RELATED"/>
    <property type="match status" value="1"/>
</dbReference>
<evidence type="ECO:0000256" key="5">
    <source>
        <dbReference type="ARBA" id="ARBA00023242"/>
    </source>
</evidence>
<dbReference type="Proteomes" id="UP000827721">
    <property type="component" value="Unassembled WGS sequence"/>
</dbReference>
<proteinExistence type="predicted"/>
<evidence type="ECO:0000256" key="1">
    <source>
        <dbReference type="ARBA" id="ARBA00004123"/>
    </source>
</evidence>
<feature type="region of interest" description="Disordered" evidence="7">
    <location>
        <begin position="539"/>
        <end position="565"/>
    </location>
</feature>
<comment type="subcellular location">
    <subcellularLocation>
        <location evidence="1">Nucleus</location>
    </subcellularLocation>
</comment>
<dbReference type="CDD" id="cd14703">
    <property type="entry name" value="bZIP_plant_RF2"/>
    <property type="match status" value="1"/>
</dbReference>
<keyword evidence="4" id="KW-0804">Transcription</keyword>
<dbReference type="PANTHER" id="PTHR13690">
    <property type="entry name" value="TRANSCRIPTION FACTOR POSF21-RELATED"/>
    <property type="match status" value="1"/>
</dbReference>
<evidence type="ECO:0000313" key="10">
    <source>
        <dbReference type="Proteomes" id="UP000827721"/>
    </source>
</evidence>
<evidence type="ECO:0000256" key="4">
    <source>
        <dbReference type="ARBA" id="ARBA00023163"/>
    </source>
</evidence>
<dbReference type="InterPro" id="IPR044759">
    <property type="entry name" value="bZIP_RF2"/>
</dbReference>
<reference evidence="9 10" key="1">
    <citation type="submission" date="2021-02" db="EMBL/GenBank/DDBJ databases">
        <title>Plant Genome Project.</title>
        <authorList>
            <person name="Zhang R.-G."/>
        </authorList>
    </citation>
    <scope>NUCLEOTIDE SEQUENCE [LARGE SCALE GENOMIC DNA]</scope>
    <source>
        <tissue evidence="9">Leaves</tissue>
    </source>
</reference>
<dbReference type="Pfam" id="PF00170">
    <property type="entry name" value="bZIP_1"/>
    <property type="match status" value="1"/>
</dbReference>
<feature type="region of interest" description="Disordered" evidence="7">
    <location>
        <begin position="254"/>
        <end position="311"/>
    </location>
</feature>
<keyword evidence="3" id="KW-0238">DNA-binding</keyword>
<keyword evidence="5" id="KW-0539">Nucleus</keyword>
<dbReference type="SUPFAM" id="SSF57959">
    <property type="entry name" value="Leucine zipper domain"/>
    <property type="match status" value="1"/>
</dbReference>
<organism evidence="9 10">
    <name type="scientific">Xanthoceras sorbifolium</name>
    <dbReference type="NCBI Taxonomy" id="99658"/>
    <lineage>
        <taxon>Eukaryota</taxon>
        <taxon>Viridiplantae</taxon>
        <taxon>Streptophyta</taxon>
        <taxon>Embryophyta</taxon>
        <taxon>Tracheophyta</taxon>
        <taxon>Spermatophyta</taxon>
        <taxon>Magnoliopsida</taxon>
        <taxon>eudicotyledons</taxon>
        <taxon>Gunneridae</taxon>
        <taxon>Pentapetalae</taxon>
        <taxon>rosids</taxon>
        <taxon>malvids</taxon>
        <taxon>Sapindales</taxon>
        <taxon>Sapindaceae</taxon>
        <taxon>Xanthoceroideae</taxon>
        <taxon>Xanthoceras</taxon>
    </lineage>
</organism>
<evidence type="ECO:0000259" key="8">
    <source>
        <dbReference type="PROSITE" id="PS50217"/>
    </source>
</evidence>
<gene>
    <name evidence="9" type="ORF">JRO89_XS07G0026500</name>
</gene>
<accession>A0ABQ8HS15</accession>
<protein>
    <recommendedName>
        <fullName evidence="8">BZIP domain-containing protein</fullName>
    </recommendedName>
</protein>
<evidence type="ECO:0000256" key="3">
    <source>
        <dbReference type="ARBA" id="ARBA00023125"/>
    </source>
</evidence>